<evidence type="ECO:0000256" key="3">
    <source>
        <dbReference type="ARBA" id="ARBA00022475"/>
    </source>
</evidence>
<dbReference type="PANTHER" id="PTHR30012">
    <property type="entry name" value="GENERAL SECRETION PATHWAY PROTEIN"/>
    <property type="match status" value="1"/>
</dbReference>
<evidence type="ECO:0000256" key="2">
    <source>
        <dbReference type="ARBA" id="ARBA00005745"/>
    </source>
</evidence>
<evidence type="ECO:0000313" key="9">
    <source>
        <dbReference type="EMBL" id="OWK47001.1"/>
    </source>
</evidence>
<feature type="transmembrane region" description="Helical" evidence="7">
    <location>
        <begin position="385"/>
        <end position="411"/>
    </location>
</feature>
<dbReference type="InterPro" id="IPR042094">
    <property type="entry name" value="T2SS_GspF_sf"/>
</dbReference>
<sequence length="419" mass="45569">MRAAIQTLKIFAQLTGGAVLLVLAAGLSGLAGFPGPIGMCVLVLLNWSAIYAFLRYRQGRQDELAQVLTAAVGSHVPVARAVQSYLFDRPRRGEIDTLLTVVAGIALPLYTYVRLCVGWWRFDTLVDELADRLLSGQSLSEALAAVPGVVSREFRLAAAVGEATGSLGPTLRTTDRERWSADWLDLVPRILYPFLVFVFVSMIAAFLMVYIVPRFHKIFAEFGEPFPFETQVLVDTWNFTGENFLLVPAVLGLGLIAVAAVIAISTVRWYTPFVGRLYRMRARAEFLRALGRLLVAERTIPLALEFLGNSGDLPPVVRRRVATAAVGIGRGDPLADALERAGLLPSHMAPLVRSAERVHTLPLALGELGDRLAVRAARAVRRAMIVASPLLVIAVGAVVGFIAVAMFLPLIHLLTRLSE</sequence>
<dbReference type="PRINTS" id="PR00812">
    <property type="entry name" value="BCTERIALGSPF"/>
</dbReference>
<evidence type="ECO:0000256" key="5">
    <source>
        <dbReference type="ARBA" id="ARBA00022989"/>
    </source>
</evidence>
<organism evidence="9 10">
    <name type="scientific">Fimbriiglobus ruber</name>
    <dbReference type="NCBI Taxonomy" id="1908690"/>
    <lineage>
        <taxon>Bacteria</taxon>
        <taxon>Pseudomonadati</taxon>
        <taxon>Planctomycetota</taxon>
        <taxon>Planctomycetia</taxon>
        <taxon>Gemmatales</taxon>
        <taxon>Gemmataceae</taxon>
        <taxon>Fimbriiglobus</taxon>
    </lineage>
</organism>
<feature type="domain" description="Type II secretion system protein GspF" evidence="8">
    <location>
        <begin position="126"/>
        <end position="213"/>
    </location>
</feature>
<evidence type="ECO:0000256" key="6">
    <source>
        <dbReference type="ARBA" id="ARBA00023136"/>
    </source>
</evidence>
<dbReference type="EMBL" id="NIDE01000001">
    <property type="protein sequence ID" value="OWK47001.1"/>
    <property type="molecule type" value="Genomic_DNA"/>
</dbReference>
<evidence type="ECO:0000256" key="7">
    <source>
        <dbReference type="SAM" id="Phobius"/>
    </source>
</evidence>
<keyword evidence="10" id="KW-1185">Reference proteome</keyword>
<keyword evidence="5 7" id="KW-1133">Transmembrane helix</keyword>
<comment type="similarity">
    <text evidence="2">Belongs to the GSP F family.</text>
</comment>
<dbReference type="Proteomes" id="UP000214646">
    <property type="component" value="Unassembled WGS sequence"/>
</dbReference>
<gene>
    <name evidence="9" type="ORF">FRUB_00700</name>
</gene>
<feature type="domain" description="Type II secretion system protein GspF" evidence="8">
    <location>
        <begin position="286"/>
        <end position="409"/>
    </location>
</feature>
<proteinExistence type="inferred from homology"/>
<evidence type="ECO:0000313" key="10">
    <source>
        <dbReference type="Proteomes" id="UP000214646"/>
    </source>
</evidence>
<dbReference type="Pfam" id="PF00482">
    <property type="entry name" value="T2SSF"/>
    <property type="match status" value="2"/>
</dbReference>
<evidence type="ECO:0000256" key="4">
    <source>
        <dbReference type="ARBA" id="ARBA00022692"/>
    </source>
</evidence>
<dbReference type="OrthoDB" id="9805682at2"/>
<keyword evidence="6 7" id="KW-0472">Membrane</keyword>
<dbReference type="PANTHER" id="PTHR30012:SF0">
    <property type="entry name" value="TYPE II SECRETION SYSTEM PROTEIN F-RELATED"/>
    <property type="match status" value="1"/>
</dbReference>
<keyword evidence="4 7" id="KW-0812">Transmembrane</keyword>
<name>A0A225E075_9BACT</name>
<accession>A0A225E075</accession>
<dbReference type="InterPro" id="IPR018076">
    <property type="entry name" value="T2SS_GspF_dom"/>
</dbReference>
<comment type="caution">
    <text evidence="9">The sequence shown here is derived from an EMBL/GenBank/DDBJ whole genome shotgun (WGS) entry which is preliminary data.</text>
</comment>
<dbReference type="GO" id="GO:0005886">
    <property type="term" value="C:plasma membrane"/>
    <property type="evidence" value="ECO:0007669"/>
    <property type="project" value="UniProtKB-SubCell"/>
</dbReference>
<feature type="transmembrane region" description="Helical" evidence="7">
    <location>
        <begin position="34"/>
        <end position="54"/>
    </location>
</feature>
<feature type="transmembrane region" description="Helical" evidence="7">
    <location>
        <begin position="190"/>
        <end position="212"/>
    </location>
</feature>
<dbReference type="InterPro" id="IPR003004">
    <property type="entry name" value="GspF/PilC"/>
</dbReference>
<evidence type="ECO:0000259" key="8">
    <source>
        <dbReference type="Pfam" id="PF00482"/>
    </source>
</evidence>
<dbReference type="AlphaFoldDB" id="A0A225E075"/>
<reference evidence="10" key="1">
    <citation type="submission" date="2017-06" db="EMBL/GenBank/DDBJ databases">
        <title>Genome analysis of Fimbriiglobus ruber SP5, the first member of the order Planctomycetales with confirmed chitinolytic capability.</title>
        <authorList>
            <person name="Ravin N.V."/>
            <person name="Rakitin A.L."/>
            <person name="Ivanova A.A."/>
            <person name="Beletsky A.V."/>
            <person name="Kulichevskaya I.S."/>
            <person name="Mardanov A.V."/>
            <person name="Dedysh S.N."/>
        </authorList>
    </citation>
    <scope>NUCLEOTIDE SEQUENCE [LARGE SCALE GENOMIC DNA]</scope>
    <source>
        <strain evidence="10">SP5</strain>
    </source>
</reference>
<evidence type="ECO:0000256" key="1">
    <source>
        <dbReference type="ARBA" id="ARBA00004651"/>
    </source>
</evidence>
<comment type="subcellular location">
    <subcellularLocation>
        <location evidence="1">Cell membrane</location>
        <topology evidence="1">Multi-pass membrane protein</topology>
    </subcellularLocation>
</comment>
<protein>
    <submittedName>
        <fullName evidence="9">Putative secretion system X protein GspF-like</fullName>
    </submittedName>
</protein>
<dbReference type="RefSeq" id="WP_088252155.1">
    <property type="nucleotide sequence ID" value="NZ_NIDE01000001.1"/>
</dbReference>
<dbReference type="Gene3D" id="1.20.81.30">
    <property type="entry name" value="Type II secretion system (T2SS), domain F"/>
    <property type="match status" value="2"/>
</dbReference>
<keyword evidence="3" id="KW-1003">Cell membrane</keyword>
<feature type="transmembrane region" description="Helical" evidence="7">
    <location>
        <begin position="245"/>
        <end position="271"/>
    </location>
</feature>